<dbReference type="EMBL" id="CAJNOQ010027651">
    <property type="protein sequence ID" value="CAF1555243.1"/>
    <property type="molecule type" value="Genomic_DNA"/>
</dbReference>
<gene>
    <name evidence="2" type="ORF">GPM918_LOCUS39441</name>
    <name evidence="1" type="ORF">OVA965_LOCUS17429</name>
    <name evidence="4" type="ORF">SRO942_LOCUS40313</name>
    <name evidence="3" type="ORF">TMI583_LOCUS17438</name>
</gene>
<dbReference type="AlphaFoldDB" id="A0A815XB90"/>
<name>A0A815XB90_9BILA</name>
<accession>A0A815XB90</accession>
<evidence type="ECO:0000313" key="4">
    <source>
        <dbReference type="EMBL" id="CAF4416375.1"/>
    </source>
</evidence>
<organism evidence="2 5">
    <name type="scientific">Didymodactylos carnosus</name>
    <dbReference type="NCBI Taxonomy" id="1234261"/>
    <lineage>
        <taxon>Eukaryota</taxon>
        <taxon>Metazoa</taxon>
        <taxon>Spiralia</taxon>
        <taxon>Gnathifera</taxon>
        <taxon>Rotifera</taxon>
        <taxon>Eurotatoria</taxon>
        <taxon>Bdelloidea</taxon>
        <taxon>Philodinida</taxon>
        <taxon>Philodinidae</taxon>
        <taxon>Didymodactylos</taxon>
    </lineage>
</organism>
<reference evidence="2" key="1">
    <citation type="submission" date="2021-02" db="EMBL/GenBank/DDBJ databases">
        <authorList>
            <person name="Nowell W R."/>
        </authorList>
    </citation>
    <scope>NUCLEOTIDE SEQUENCE</scope>
</reference>
<proteinExistence type="predicted"/>
<dbReference type="Proteomes" id="UP000681722">
    <property type="component" value="Unassembled WGS sequence"/>
</dbReference>
<dbReference type="Proteomes" id="UP000677228">
    <property type="component" value="Unassembled WGS sequence"/>
</dbReference>
<evidence type="ECO:0000313" key="2">
    <source>
        <dbReference type="EMBL" id="CAF1555243.1"/>
    </source>
</evidence>
<dbReference type="Proteomes" id="UP000663829">
    <property type="component" value="Unassembled WGS sequence"/>
</dbReference>
<dbReference type="EMBL" id="CAJOBC010093352">
    <property type="protein sequence ID" value="CAF4416375.1"/>
    <property type="molecule type" value="Genomic_DNA"/>
</dbReference>
<sequence>MASQSFSSRSPLYYDNNMPIYTEDDSVARRTYLMDDVVRPSEIIGEHYDGVCYMDKLKAKSTRNRDKARAIVDPFTKENAEDFTVIWLDDTLDTDERDVRGLNALREVAYFLRTFTNPDSCQAYVESIPKETVFLITSGSLGRTFVPLVHDLPQIRAIYVLCHRISVHIQWASEFAKIRSGNIFNRVQSLVERLKIDLYKCRYSTGITYKIERSVIDVHDKKADFKWSCLLVQTLIRSLRDERAHRDMITYLREYYKNR</sequence>
<dbReference type="EMBL" id="CAJOBA010008367">
    <property type="protein sequence ID" value="CAF3826763.1"/>
    <property type="molecule type" value="Genomic_DNA"/>
</dbReference>
<evidence type="ECO:0000313" key="1">
    <source>
        <dbReference type="EMBL" id="CAF1061302.1"/>
    </source>
</evidence>
<evidence type="ECO:0000313" key="5">
    <source>
        <dbReference type="Proteomes" id="UP000663829"/>
    </source>
</evidence>
<comment type="caution">
    <text evidence="2">The sequence shown here is derived from an EMBL/GenBank/DDBJ whole genome shotgun (WGS) entry which is preliminary data.</text>
</comment>
<dbReference type="EMBL" id="CAJNOK010008353">
    <property type="protein sequence ID" value="CAF1061302.1"/>
    <property type="molecule type" value="Genomic_DNA"/>
</dbReference>
<protein>
    <submittedName>
        <fullName evidence="2">Uncharacterized protein</fullName>
    </submittedName>
</protein>
<keyword evidence="5" id="KW-1185">Reference proteome</keyword>
<evidence type="ECO:0000313" key="3">
    <source>
        <dbReference type="EMBL" id="CAF3826763.1"/>
    </source>
</evidence>
<dbReference type="OrthoDB" id="10226576at2759"/>
<dbReference type="Proteomes" id="UP000682733">
    <property type="component" value="Unassembled WGS sequence"/>
</dbReference>